<dbReference type="AlphaFoldDB" id="A0A0L9UFL5"/>
<organism evidence="2 3">
    <name type="scientific">Phaseolus angularis</name>
    <name type="common">Azuki bean</name>
    <name type="synonym">Vigna angularis</name>
    <dbReference type="NCBI Taxonomy" id="3914"/>
    <lineage>
        <taxon>Eukaryota</taxon>
        <taxon>Viridiplantae</taxon>
        <taxon>Streptophyta</taxon>
        <taxon>Embryophyta</taxon>
        <taxon>Tracheophyta</taxon>
        <taxon>Spermatophyta</taxon>
        <taxon>Magnoliopsida</taxon>
        <taxon>eudicotyledons</taxon>
        <taxon>Gunneridae</taxon>
        <taxon>Pentapetalae</taxon>
        <taxon>rosids</taxon>
        <taxon>fabids</taxon>
        <taxon>Fabales</taxon>
        <taxon>Fabaceae</taxon>
        <taxon>Papilionoideae</taxon>
        <taxon>50 kb inversion clade</taxon>
        <taxon>NPAAA clade</taxon>
        <taxon>indigoferoid/millettioid clade</taxon>
        <taxon>Phaseoleae</taxon>
        <taxon>Vigna</taxon>
    </lineage>
</organism>
<protein>
    <submittedName>
        <fullName evidence="2">Uncharacterized protein</fullName>
    </submittedName>
</protein>
<name>A0A0L9UFL5_PHAAN</name>
<evidence type="ECO:0000256" key="1">
    <source>
        <dbReference type="SAM" id="MobiDB-lite"/>
    </source>
</evidence>
<evidence type="ECO:0000313" key="2">
    <source>
        <dbReference type="EMBL" id="KOM41486.1"/>
    </source>
</evidence>
<dbReference type="EMBL" id="CM003374">
    <property type="protein sequence ID" value="KOM41486.1"/>
    <property type="molecule type" value="Genomic_DNA"/>
</dbReference>
<accession>A0A0L9UFL5</accession>
<dbReference type="Gramene" id="KOM41486">
    <property type="protein sequence ID" value="KOM41486"/>
    <property type="gene ID" value="LR48_Vigan04g168400"/>
</dbReference>
<evidence type="ECO:0000313" key="3">
    <source>
        <dbReference type="Proteomes" id="UP000053144"/>
    </source>
</evidence>
<dbReference type="Proteomes" id="UP000053144">
    <property type="component" value="Chromosome 4"/>
</dbReference>
<reference evidence="3" key="1">
    <citation type="journal article" date="2015" name="Proc. Natl. Acad. Sci. U.S.A.">
        <title>Genome sequencing of adzuki bean (Vigna angularis) provides insight into high starch and low fat accumulation and domestication.</title>
        <authorList>
            <person name="Yang K."/>
            <person name="Tian Z."/>
            <person name="Chen C."/>
            <person name="Luo L."/>
            <person name="Zhao B."/>
            <person name="Wang Z."/>
            <person name="Yu L."/>
            <person name="Li Y."/>
            <person name="Sun Y."/>
            <person name="Li W."/>
            <person name="Chen Y."/>
            <person name="Li Y."/>
            <person name="Zhang Y."/>
            <person name="Ai D."/>
            <person name="Zhao J."/>
            <person name="Shang C."/>
            <person name="Ma Y."/>
            <person name="Wu B."/>
            <person name="Wang M."/>
            <person name="Gao L."/>
            <person name="Sun D."/>
            <person name="Zhang P."/>
            <person name="Guo F."/>
            <person name="Wang W."/>
            <person name="Li Y."/>
            <person name="Wang J."/>
            <person name="Varshney R.K."/>
            <person name="Wang J."/>
            <person name="Ling H.Q."/>
            <person name="Wan P."/>
        </authorList>
    </citation>
    <scope>NUCLEOTIDE SEQUENCE</scope>
    <source>
        <strain evidence="3">cv. Jingnong 6</strain>
    </source>
</reference>
<sequence length="294" mass="32213">MQTDRSRSGARVALTNCPAVGWRQLLNNHECVISGVTVIVEQLRLVGIISDLSVRVFLAGHPHLDIERGVRSERGSEKDRSTTEEHFRTGEAGVSLGLFQQKHVGDCGSSPKGIPIGLTEGTRLWIFTKGNPGRPHYGSATADLHQRKSRPASLWVGDCGSSPKEIPADDYGSSPKGILAGLTVGRRLRIFTKGNLGQPHRRSATVDLHQRKSQLASPHHQVDHPGQSLSRPPGQPSRAIIQANHQAYHPGRPHVPAHSAWRRRRENEQLRVQGQLGSPSTRLEKSPPSLSENE</sequence>
<gene>
    <name evidence="2" type="ORF">LR48_Vigan04g168400</name>
</gene>
<feature type="region of interest" description="Disordered" evidence="1">
    <location>
        <begin position="209"/>
        <end position="294"/>
    </location>
</feature>
<proteinExistence type="predicted"/>
<feature type="compositionally biased region" description="Polar residues" evidence="1">
    <location>
        <begin position="270"/>
        <end position="281"/>
    </location>
</feature>